<gene>
    <name evidence="2" type="ordered locus">P700755_001865</name>
</gene>
<evidence type="ECO:0000259" key="1">
    <source>
        <dbReference type="Pfam" id="PF14511"/>
    </source>
</evidence>
<dbReference type="SUPFAM" id="SSF52980">
    <property type="entry name" value="Restriction endonuclease-like"/>
    <property type="match status" value="1"/>
</dbReference>
<dbReference type="AlphaFoldDB" id="K4IFV3"/>
<dbReference type="InterPro" id="IPR011335">
    <property type="entry name" value="Restrct_endonuc-II-like"/>
</dbReference>
<dbReference type="KEGG" id="ptq:P700755_001865"/>
<feature type="domain" description="Type II restriction endonuclease EcoO109IR" evidence="1">
    <location>
        <begin position="41"/>
        <end position="212"/>
    </location>
</feature>
<reference evidence="2" key="2">
    <citation type="submission" date="2012-09" db="EMBL/GenBank/DDBJ databases">
        <title>The complete sequence of Psychroflexus torquis an extreme psychrophile from sea-ice that is stimulated by light.</title>
        <authorList>
            <person name="Feng S."/>
            <person name="Powell S.M."/>
            <person name="Bowman J.P."/>
        </authorList>
    </citation>
    <scope>NUCLEOTIDE SEQUENCE [LARGE SCALE GENOMIC DNA]</scope>
    <source>
        <strain evidence="2">ATCC 700755</strain>
    </source>
</reference>
<name>K4IFV3_PSYTT</name>
<dbReference type="Proteomes" id="UP000008514">
    <property type="component" value="Chromosome"/>
</dbReference>
<dbReference type="OrthoDB" id="449755at2"/>
<accession>K4IFV3</accession>
<dbReference type="RefSeq" id="WP_015024285.1">
    <property type="nucleotide sequence ID" value="NC_018721.1"/>
</dbReference>
<dbReference type="Pfam" id="PF14511">
    <property type="entry name" value="RE_EcoO109I"/>
    <property type="match status" value="1"/>
</dbReference>
<dbReference type="InterPro" id="IPR032793">
    <property type="entry name" value="RE_EcoO109IR"/>
</dbReference>
<dbReference type="eggNOG" id="ENOG502Z8WB">
    <property type="taxonomic scope" value="Bacteria"/>
</dbReference>
<dbReference type="HOGENOM" id="CLU_1136765_0_0_10"/>
<proteinExistence type="predicted"/>
<protein>
    <recommendedName>
        <fullName evidence="1">Type II restriction endonuclease EcoO109IR domain-containing protein</fullName>
    </recommendedName>
</protein>
<reference evidence="2" key="1">
    <citation type="submission" date="2006-03" db="EMBL/GenBank/DDBJ databases">
        <authorList>
            <person name="Bowman J."/>
            <person name="Ferriera S."/>
            <person name="Johnson J."/>
            <person name="Kravitz S."/>
            <person name="Halpern A."/>
            <person name="Remington K."/>
            <person name="Beeson K."/>
            <person name="Tran B."/>
            <person name="Rogers Y.-H."/>
            <person name="Friedman R."/>
            <person name="Venter J.C."/>
        </authorList>
    </citation>
    <scope>NUCLEOTIDE SEQUENCE [LARGE SCALE GENOMIC DNA]</scope>
    <source>
        <strain evidence="2">ATCC 700755</strain>
    </source>
</reference>
<organism evidence="2 3">
    <name type="scientific">Psychroflexus torquis (strain ATCC 700755 / CIP 106069 / ACAM 623)</name>
    <dbReference type="NCBI Taxonomy" id="313595"/>
    <lineage>
        <taxon>Bacteria</taxon>
        <taxon>Pseudomonadati</taxon>
        <taxon>Bacteroidota</taxon>
        <taxon>Flavobacteriia</taxon>
        <taxon>Flavobacteriales</taxon>
        <taxon>Flavobacteriaceae</taxon>
        <taxon>Psychroflexus</taxon>
    </lineage>
</organism>
<evidence type="ECO:0000313" key="3">
    <source>
        <dbReference type="Proteomes" id="UP000008514"/>
    </source>
</evidence>
<dbReference type="STRING" id="313595.P700755_001865"/>
<dbReference type="EMBL" id="CP003879">
    <property type="protein sequence ID" value="AFU68693.1"/>
    <property type="molecule type" value="Genomic_DNA"/>
</dbReference>
<dbReference type="CDD" id="cd22346">
    <property type="entry name" value="PDDEXK_nuclease"/>
    <property type="match status" value="1"/>
</dbReference>
<evidence type="ECO:0000313" key="2">
    <source>
        <dbReference type="EMBL" id="AFU68693.1"/>
    </source>
</evidence>
<keyword evidence="3" id="KW-1185">Reference proteome</keyword>
<sequence>MDNEHREQIIENAKQFFRAEIAQSHIDGACKRASSLSNYNVNPFLFKYLANFLTGNDDPKSIAKALVLPRVLGSSITTSFGMKVQSLITSLFQGLGSTTQGIDIEFIDAVDERKKYCQLKAGPNTINRDDVTTIVNHFDGVRNLARTNNLNVGINDMIVGVVYGEVSELSSHYRKIGQNYPVYIGQDFWYRLTGKEDFYFELIDAIGEVALEVDASKVVETTINKLTKEIEEKYK</sequence>